<comment type="pathway">
    <text evidence="2 14">Porphyrin-containing compound metabolism; protoporphyrin-IX biosynthesis; coproporphyrinogen-III from 5-aminolevulinate: step 4/4.</text>
</comment>
<evidence type="ECO:0000256" key="10">
    <source>
        <dbReference type="ARBA" id="ARBA00023244"/>
    </source>
</evidence>
<dbReference type="PROSITE" id="PS00907">
    <property type="entry name" value="UROD_2"/>
    <property type="match status" value="1"/>
</dbReference>
<dbReference type="PANTHER" id="PTHR21091">
    <property type="entry name" value="METHYLTETRAHYDROFOLATE:HOMOCYSTEINE METHYLTRANSFERASE RELATED"/>
    <property type="match status" value="1"/>
</dbReference>
<protein>
    <recommendedName>
        <fullName evidence="5 14">Uroporphyrinogen decarboxylase</fullName>
        <ecNumber evidence="4 14">4.1.1.37</ecNumber>
    </recommendedName>
</protein>
<keyword evidence="7 14" id="KW-0210">Decarboxylase</keyword>
<keyword evidence="19" id="KW-1185">Reference proteome</keyword>
<accession>A0A1D2VHW6</accession>
<dbReference type="RefSeq" id="XP_020047561.1">
    <property type="nucleotide sequence ID" value="XM_020189103.1"/>
</dbReference>
<proteinExistence type="inferred from homology"/>
<dbReference type="InParanoid" id="A0A1D2VHW6"/>
<dbReference type="InterPro" id="IPR038071">
    <property type="entry name" value="UROD/MetE-like_sf"/>
</dbReference>
<comment type="subcellular location">
    <subcellularLocation>
        <location evidence="1">Cytoplasm</location>
    </subcellularLocation>
</comment>
<evidence type="ECO:0000256" key="13">
    <source>
        <dbReference type="ARBA" id="ARBA00058098"/>
    </source>
</evidence>
<evidence type="ECO:0000256" key="5">
    <source>
        <dbReference type="ARBA" id="ARBA00014308"/>
    </source>
</evidence>
<dbReference type="STRING" id="1344418.A0A1D2VHW6"/>
<dbReference type="PROSITE" id="PS00906">
    <property type="entry name" value="UROD_1"/>
    <property type="match status" value="1"/>
</dbReference>
<dbReference type="EMBL" id="KV454480">
    <property type="protein sequence ID" value="ODV61254.1"/>
    <property type="molecule type" value="Genomic_DNA"/>
</dbReference>
<dbReference type="OrthoDB" id="339900at2759"/>
<evidence type="ECO:0000256" key="15">
    <source>
        <dbReference type="RuleBase" id="RU004169"/>
    </source>
</evidence>
<evidence type="ECO:0000256" key="7">
    <source>
        <dbReference type="ARBA" id="ARBA00022793"/>
    </source>
</evidence>
<dbReference type="PANTHER" id="PTHR21091:SF169">
    <property type="entry name" value="UROPORPHYRINOGEN DECARBOXYLASE"/>
    <property type="match status" value="1"/>
</dbReference>
<dbReference type="GO" id="GO:0004853">
    <property type="term" value="F:uroporphyrinogen decarboxylase activity"/>
    <property type="evidence" value="ECO:0007669"/>
    <property type="project" value="UniProtKB-EC"/>
</dbReference>
<dbReference type="InterPro" id="IPR000257">
    <property type="entry name" value="Uroporphyrinogen_deCOase"/>
</dbReference>
<name>A0A1D2VHW6_9ASCO</name>
<evidence type="ECO:0000256" key="12">
    <source>
        <dbReference type="ARBA" id="ARBA00052550"/>
    </source>
</evidence>
<dbReference type="InterPro" id="IPR006361">
    <property type="entry name" value="Uroporphyrinogen_deCO2ase_HemE"/>
</dbReference>
<keyword evidence="6" id="KW-0963">Cytoplasm</keyword>
<evidence type="ECO:0000259" key="17">
    <source>
        <dbReference type="PROSITE" id="PS00907"/>
    </source>
</evidence>
<organism evidence="18 19">
    <name type="scientific">Ascoidea rubescens DSM 1968</name>
    <dbReference type="NCBI Taxonomy" id="1344418"/>
    <lineage>
        <taxon>Eukaryota</taxon>
        <taxon>Fungi</taxon>
        <taxon>Dikarya</taxon>
        <taxon>Ascomycota</taxon>
        <taxon>Saccharomycotina</taxon>
        <taxon>Saccharomycetes</taxon>
        <taxon>Ascoideaceae</taxon>
        <taxon>Ascoidea</taxon>
    </lineage>
</organism>
<dbReference type="Proteomes" id="UP000095038">
    <property type="component" value="Unassembled WGS sequence"/>
</dbReference>
<dbReference type="Pfam" id="PF01208">
    <property type="entry name" value="URO-D"/>
    <property type="match status" value="1"/>
</dbReference>
<evidence type="ECO:0000256" key="14">
    <source>
        <dbReference type="RuleBase" id="RU000554"/>
    </source>
</evidence>
<keyword evidence="9 14" id="KW-0456">Lyase</keyword>
<evidence type="ECO:0000256" key="9">
    <source>
        <dbReference type="ARBA" id="ARBA00023239"/>
    </source>
</evidence>
<dbReference type="HAMAP" id="MF_00218">
    <property type="entry name" value="URO_D"/>
    <property type="match status" value="1"/>
</dbReference>
<evidence type="ECO:0000256" key="4">
    <source>
        <dbReference type="ARBA" id="ARBA00012288"/>
    </source>
</evidence>
<evidence type="ECO:0000313" key="18">
    <source>
        <dbReference type="EMBL" id="ODV61254.1"/>
    </source>
</evidence>
<dbReference type="CDD" id="cd00717">
    <property type="entry name" value="URO-D"/>
    <property type="match status" value="1"/>
</dbReference>
<comment type="catalytic activity">
    <reaction evidence="12">
        <text>uroporphyrinogen I + 4 H(+) = coproporphyrinogen I + 4 CO2</text>
        <dbReference type="Rhea" id="RHEA:31239"/>
        <dbReference type="ChEBI" id="CHEBI:15378"/>
        <dbReference type="ChEBI" id="CHEBI:16526"/>
        <dbReference type="ChEBI" id="CHEBI:62626"/>
        <dbReference type="ChEBI" id="CHEBI:62631"/>
    </reaction>
</comment>
<evidence type="ECO:0000256" key="3">
    <source>
        <dbReference type="ARBA" id="ARBA00009935"/>
    </source>
</evidence>
<evidence type="ECO:0000313" key="19">
    <source>
        <dbReference type="Proteomes" id="UP000095038"/>
    </source>
</evidence>
<dbReference type="FunFam" id="3.20.20.210:FF:000004">
    <property type="entry name" value="Uroporphyrinogen decarboxylase"/>
    <property type="match status" value="1"/>
</dbReference>
<keyword evidence="8" id="KW-0350">Heme biosynthesis</keyword>
<dbReference type="UniPathway" id="UPA00251">
    <property type="reaction ID" value="UER00321"/>
</dbReference>
<gene>
    <name evidence="18" type="ORF">ASCRUDRAFT_13607</name>
</gene>
<evidence type="ECO:0000256" key="6">
    <source>
        <dbReference type="ARBA" id="ARBA00022490"/>
    </source>
</evidence>
<evidence type="ECO:0000256" key="8">
    <source>
        <dbReference type="ARBA" id="ARBA00023133"/>
    </source>
</evidence>
<keyword evidence="10 14" id="KW-0627">Porphyrin biosynthesis</keyword>
<sequence length="371" mass="42104">MSDLSTLNLDYRFPPLKHDLLLRAAQGEPVERPPVWIMRQAGRYLPEYHQVKGNRNFFECCRDAEIASTITIQPVNHYEGLIDAAIIFSDILVVPQAMGMNVVMIDGKGPHFTDPLRKPEDLQKLTKNVDLIHSLGWAFKSINLTRHKLNGRVPLLGFSGGPWTLLVYMIEGGGSRLFRFAKEWIYKYPKESHQLLSRITDILIEFLALQVKAGAQMLQVFESWAGELGPHEFNEFSLPYLKRITQELPSHLQKLGINPADIPVTIFAKNSWYALNDLCSLGFNCVSLDWSWDPLEAVKLNNNRVTLQGNIDPGVIYGTDEIISKKVEAMIKGFGGGKKNYIINFGHGTHPFMDPEKIRFFLQECHRIGSL</sequence>
<dbReference type="EC" id="4.1.1.37" evidence="4 14"/>
<evidence type="ECO:0000256" key="11">
    <source>
        <dbReference type="ARBA" id="ARBA00048033"/>
    </source>
</evidence>
<dbReference type="GO" id="GO:0005829">
    <property type="term" value="C:cytosol"/>
    <property type="evidence" value="ECO:0007669"/>
    <property type="project" value="EnsemblFungi"/>
</dbReference>
<comment type="function">
    <text evidence="13">Catalyzes the sequential decarboxylation of four acetate groups of uroporphyrinogen-III (octacarboxyporphyrin) to yield coproporphyrinogen-III (tetracarboxyporphyrin) with the formation of intermediate hepta-, hexa- and penta-carboxylate porphyrinogens in the heme biosynthesis pathway. Acts on a number of porphyrinogens, but only coproporphyrinogen III can ultimately be converted to heme.</text>
</comment>
<evidence type="ECO:0000259" key="16">
    <source>
        <dbReference type="PROSITE" id="PS00906"/>
    </source>
</evidence>
<dbReference type="GO" id="GO:0006782">
    <property type="term" value="P:protoporphyrinogen IX biosynthetic process"/>
    <property type="evidence" value="ECO:0007669"/>
    <property type="project" value="UniProtKB-UniPathway"/>
</dbReference>
<dbReference type="SUPFAM" id="SSF51726">
    <property type="entry name" value="UROD/MetE-like"/>
    <property type="match status" value="1"/>
</dbReference>
<evidence type="ECO:0000256" key="1">
    <source>
        <dbReference type="ARBA" id="ARBA00004496"/>
    </source>
</evidence>
<dbReference type="GeneID" id="30962739"/>
<dbReference type="NCBIfam" id="TIGR01464">
    <property type="entry name" value="hemE"/>
    <property type="match status" value="1"/>
</dbReference>
<dbReference type="Gene3D" id="3.20.20.210">
    <property type="match status" value="1"/>
</dbReference>
<comment type="catalytic activity">
    <reaction evidence="11 14">
        <text>uroporphyrinogen III + 4 H(+) = coproporphyrinogen III + 4 CO2</text>
        <dbReference type="Rhea" id="RHEA:19865"/>
        <dbReference type="ChEBI" id="CHEBI:15378"/>
        <dbReference type="ChEBI" id="CHEBI:16526"/>
        <dbReference type="ChEBI" id="CHEBI:57308"/>
        <dbReference type="ChEBI" id="CHEBI:57309"/>
        <dbReference type="EC" id="4.1.1.37"/>
    </reaction>
</comment>
<feature type="domain" description="Uroporphyrinogen decarboxylase (URO-D)" evidence="17">
    <location>
        <begin position="156"/>
        <end position="172"/>
    </location>
</feature>
<feature type="domain" description="Uroporphyrinogen decarboxylase (URO-D)" evidence="16">
    <location>
        <begin position="34"/>
        <end position="43"/>
    </location>
</feature>
<reference evidence="19" key="1">
    <citation type="submission" date="2016-05" db="EMBL/GenBank/DDBJ databases">
        <title>Comparative genomics of biotechnologically important yeasts.</title>
        <authorList>
            <consortium name="DOE Joint Genome Institute"/>
            <person name="Riley R."/>
            <person name="Haridas S."/>
            <person name="Wolfe K.H."/>
            <person name="Lopes M.R."/>
            <person name="Hittinger C.T."/>
            <person name="Goker M."/>
            <person name="Salamov A."/>
            <person name="Wisecaver J."/>
            <person name="Long T.M."/>
            <person name="Aerts A.L."/>
            <person name="Barry K."/>
            <person name="Choi C."/>
            <person name="Clum A."/>
            <person name="Coughlan A.Y."/>
            <person name="Deshpande S."/>
            <person name="Douglass A.P."/>
            <person name="Hanson S.J."/>
            <person name="Klenk H.-P."/>
            <person name="Labutti K."/>
            <person name="Lapidus A."/>
            <person name="Lindquist E."/>
            <person name="Lipzen A."/>
            <person name="Meier-Kolthoff J.P."/>
            <person name="Ohm R.A."/>
            <person name="Otillar R.P."/>
            <person name="Pangilinan J."/>
            <person name="Peng Y."/>
            <person name="Rokas A."/>
            <person name="Rosa C.A."/>
            <person name="Scheuner C."/>
            <person name="Sibirny A.A."/>
            <person name="Slot J.C."/>
            <person name="Stielow J.B."/>
            <person name="Sun H."/>
            <person name="Kurtzman C.P."/>
            <person name="Blackwell M."/>
            <person name="Grigoriev I.V."/>
            <person name="Jeffries T.W."/>
        </authorList>
    </citation>
    <scope>NUCLEOTIDE SEQUENCE [LARGE SCALE GENOMIC DNA]</scope>
    <source>
        <strain evidence="19">DSM 1968</strain>
    </source>
</reference>
<evidence type="ECO:0000256" key="2">
    <source>
        <dbReference type="ARBA" id="ARBA00004804"/>
    </source>
</evidence>
<dbReference type="FunCoup" id="A0A1D2VHW6">
    <property type="interactions" value="927"/>
</dbReference>
<dbReference type="AlphaFoldDB" id="A0A1D2VHW6"/>
<comment type="similarity">
    <text evidence="3 15">Belongs to the uroporphyrinogen decarboxylase family.</text>
</comment>